<dbReference type="GO" id="GO:0042277">
    <property type="term" value="F:peptide binding"/>
    <property type="evidence" value="ECO:0007669"/>
    <property type="project" value="TreeGrafter"/>
</dbReference>
<evidence type="ECO:0000256" key="5">
    <source>
        <dbReference type="ARBA" id="ARBA00023136"/>
    </source>
</evidence>
<feature type="transmembrane region" description="Helical" evidence="8">
    <location>
        <begin position="170"/>
        <end position="190"/>
    </location>
</feature>
<evidence type="ECO:0000259" key="9">
    <source>
        <dbReference type="PROSITE" id="PS50262"/>
    </source>
</evidence>
<accession>A0A8K0EF53</accession>
<keyword evidence="4 8" id="KW-1133">Transmembrane helix</keyword>
<dbReference type="EMBL" id="OV696700">
    <property type="protein sequence ID" value="CAH1246651.1"/>
    <property type="molecule type" value="Genomic_DNA"/>
</dbReference>
<gene>
    <name evidence="10" type="primary">NPFFR2</name>
    <name evidence="10" type="ORF">BLAG_LOCUS8600</name>
</gene>
<feature type="transmembrane region" description="Helical" evidence="8">
    <location>
        <begin position="130"/>
        <end position="149"/>
    </location>
</feature>
<dbReference type="GO" id="GO:0032870">
    <property type="term" value="P:cellular response to hormone stimulus"/>
    <property type="evidence" value="ECO:0007669"/>
    <property type="project" value="TreeGrafter"/>
</dbReference>
<feature type="transmembrane region" description="Helical" evidence="8">
    <location>
        <begin position="87"/>
        <end position="110"/>
    </location>
</feature>
<organism evidence="10 11">
    <name type="scientific">Branchiostoma lanceolatum</name>
    <name type="common">Common lancelet</name>
    <name type="synonym">Amphioxus lanceolatum</name>
    <dbReference type="NCBI Taxonomy" id="7740"/>
    <lineage>
        <taxon>Eukaryota</taxon>
        <taxon>Metazoa</taxon>
        <taxon>Chordata</taxon>
        <taxon>Cephalochordata</taxon>
        <taxon>Leptocardii</taxon>
        <taxon>Amphioxiformes</taxon>
        <taxon>Branchiostomatidae</taxon>
        <taxon>Branchiostoma</taxon>
    </lineage>
</organism>
<keyword evidence="3 8" id="KW-0812">Transmembrane</keyword>
<proteinExistence type="predicted"/>
<feature type="region of interest" description="Disordered" evidence="7">
    <location>
        <begin position="522"/>
        <end position="560"/>
    </location>
</feature>
<dbReference type="PROSITE" id="PS50262">
    <property type="entry name" value="G_PROTEIN_RECEP_F1_2"/>
    <property type="match status" value="1"/>
</dbReference>
<evidence type="ECO:0000256" key="3">
    <source>
        <dbReference type="ARBA" id="ARBA00022692"/>
    </source>
</evidence>
<feature type="domain" description="G-protein coupled receptors family 1 profile" evidence="9">
    <location>
        <begin position="68"/>
        <end position="504"/>
    </location>
</feature>
<evidence type="ECO:0000256" key="6">
    <source>
        <dbReference type="ARBA" id="ARBA00023170"/>
    </source>
</evidence>
<dbReference type="InterPro" id="IPR017452">
    <property type="entry name" value="GPCR_Rhodpsn_7TM"/>
</dbReference>
<evidence type="ECO:0000313" key="11">
    <source>
        <dbReference type="Proteomes" id="UP000838412"/>
    </source>
</evidence>
<protein>
    <submittedName>
        <fullName evidence="10">NPFFR2 protein</fullName>
    </submittedName>
</protein>
<keyword evidence="2" id="KW-1003">Cell membrane</keyword>
<keyword evidence="11" id="KW-1185">Reference proteome</keyword>
<dbReference type="PRINTS" id="PR00237">
    <property type="entry name" value="GPCRRHODOPSN"/>
</dbReference>
<dbReference type="InterPro" id="IPR000276">
    <property type="entry name" value="GPCR_Rhodpsn"/>
</dbReference>
<dbReference type="Gene3D" id="1.20.1070.10">
    <property type="entry name" value="Rhodopsin 7-helix transmembrane proteins"/>
    <property type="match status" value="2"/>
</dbReference>
<dbReference type="Proteomes" id="UP000838412">
    <property type="component" value="Chromosome 15"/>
</dbReference>
<evidence type="ECO:0000256" key="1">
    <source>
        <dbReference type="ARBA" id="ARBA00004651"/>
    </source>
</evidence>
<evidence type="ECO:0000256" key="8">
    <source>
        <dbReference type="SAM" id="Phobius"/>
    </source>
</evidence>
<sequence>MARMMTTPLPPLTYHNHSSIPTAWGDLPAETESSPVAATPGVFLPDLRLRTWFFIAGYCALFLLCLIGDISVAFMVHGWGKRRGGTVYYFVLNLLLADLLIGIFCTPFTLIENVQEDKNLSRVLCRMAPVIEGVVVCGSAFTLAAIVVTRYSQLKHGVPMSTPDVSIKKMTCVLCCIWSVAIILNIPQAFARDLHLTSTPSGEMYTCQETWGNSQGYFLYKGVLVALGFPGPFLFIVFAHLAGVIGLSGLKKNQDGTTFYVTEGNEYIHEGHSRGQSTECSEETVISPDRGSHSEEGNNQIFGGTNSDFIAPEASDKDLSASPSINEIGDINTVACCAGTTCNNCGSSKSAFPRGNAGTDWPSPPSVLSADYSMLLPTSSIDTVEDVCSNTPNTLPDDEHPSQTTISVEQSQFIPISDTTASEESALDKTENTVHECSKFLERSYLLRALTVLFLITWLPFYTCWVLDTYAKLTNTTCKNIHEYFHPISLWIAFSNSLLTPYVSGYYVGCFKLSCFRPKSKTSVIEVETSEEGEGEDKDDEEDGDEIKEETEEENPVTWI</sequence>
<feature type="transmembrane region" description="Helical" evidence="8">
    <location>
        <begin position="445"/>
        <end position="468"/>
    </location>
</feature>
<dbReference type="AlphaFoldDB" id="A0A8K0EF53"/>
<evidence type="ECO:0000256" key="2">
    <source>
        <dbReference type="ARBA" id="ARBA00022475"/>
    </source>
</evidence>
<feature type="transmembrane region" description="Helical" evidence="8">
    <location>
        <begin position="52"/>
        <end position="75"/>
    </location>
</feature>
<evidence type="ECO:0000256" key="7">
    <source>
        <dbReference type="SAM" id="MobiDB-lite"/>
    </source>
</evidence>
<evidence type="ECO:0000256" key="4">
    <source>
        <dbReference type="ARBA" id="ARBA00022989"/>
    </source>
</evidence>
<dbReference type="SUPFAM" id="SSF81321">
    <property type="entry name" value="Family A G protein-coupled receptor-like"/>
    <property type="match status" value="1"/>
</dbReference>
<evidence type="ECO:0000313" key="10">
    <source>
        <dbReference type="EMBL" id="CAH1246651.1"/>
    </source>
</evidence>
<dbReference type="Pfam" id="PF00001">
    <property type="entry name" value="7tm_1"/>
    <property type="match status" value="1"/>
</dbReference>
<keyword evidence="5 8" id="KW-0472">Membrane</keyword>
<dbReference type="GO" id="GO:0005886">
    <property type="term" value="C:plasma membrane"/>
    <property type="evidence" value="ECO:0007669"/>
    <property type="project" value="UniProtKB-SubCell"/>
</dbReference>
<dbReference type="GO" id="GO:0004930">
    <property type="term" value="F:G protein-coupled receptor activity"/>
    <property type="evidence" value="ECO:0007669"/>
    <property type="project" value="InterPro"/>
</dbReference>
<dbReference type="PANTHER" id="PTHR24241">
    <property type="entry name" value="NEUROPEPTIDE RECEPTOR-RELATED G-PROTEIN COUPLED RECEPTOR"/>
    <property type="match status" value="1"/>
</dbReference>
<dbReference type="OrthoDB" id="10028059at2759"/>
<feature type="compositionally biased region" description="Acidic residues" evidence="7">
    <location>
        <begin position="528"/>
        <end position="560"/>
    </location>
</feature>
<reference evidence="10" key="1">
    <citation type="submission" date="2022-01" db="EMBL/GenBank/DDBJ databases">
        <authorList>
            <person name="Braso-Vives M."/>
        </authorList>
    </citation>
    <scope>NUCLEOTIDE SEQUENCE</scope>
</reference>
<keyword evidence="6" id="KW-0675">Receptor</keyword>
<comment type="subcellular location">
    <subcellularLocation>
        <location evidence="1">Cell membrane</location>
        <topology evidence="1">Multi-pass membrane protein</topology>
    </subcellularLocation>
</comment>
<name>A0A8K0EF53_BRALA</name>
<dbReference type="PANTHER" id="PTHR24241:SF76">
    <property type="entry name" value="NEUROPEPTIDE SIFAMIDE RECEPTOR"/>
    <property type="match status" value="1"/>
</dbReference>
<feature type="transmembrane region" description="Helical" evidence="8">
    <location>
        <begin position="223"/>
        <end position="247"/>
    </location>
</feature>
<feature type="transmembrane region" description="Helical" evidence="8">
    <location>
        <begin position="488"/>
        <end position="509"/>
    </location>
</feature>